<dbReference type="AlphaFoldDB" id="A0A432WEW9"/>
<evidence type="ECO:0000313" key="2">
    <source>
        <dbReference type="Proteomes" id="UP000288405"/>
    </source>
</evidence>
<dbReference type="Gene3D" id="2.60.40.420">
    <property type="entry name" value="Cupredoxins - blue copper proteins"/>
    <property type="match status" value="1"/>
</dbReference>
<dbReference type="InterPro" id="IPR008972">
    <property type="entry name" value="Cupredoxin"/>
</dbReference>
<proteinExistence type="predicted"/>
<organism evidence="1 2">
    <name type="scientific">Aliidiomarina sanyensis</name>
    <dbReference type="NCBI Taxonomy" id="1249555"/>
    <lineage>
        <taxon>Bacteria</taxon>
        <taxon>Pseudomonadati</taxon>
        <taxon>Pseudomonadota</taxon>
        <taxon>Gammaproteobacteria</taxon>
        <taxon>Alteromonadales</taxon>
        <taxon>Idiomarinaceae</taxon>
        <taxon>Aliidiomarina</taxon>
    </lineage>
</organism>
<comment type="caution">
    <text evidence="1">The sequence shown here is derived from an EMBL/GenBank/DDBJ whole genome shotgun (WGS) entry which is preliminary data.</text>
</comment>
<evidence type="ECO:0000313" key="1">
    <source>
        <dbReference type="EMBL" id="RUO31370.1"/>
    </source>
</evidence>
<dbReference type="SUPFAM" id="SSF49503">
    <property type="entry name" value="Cupredoxins"/>
    <property type="match status" value="1"/>
</dbReference>
<reference evidence="1 2" key="1">
    <citation type="journal article" date="2011" name="Front. Microbiol.">
        <title>Genomic signatures of strain selection and enhancement in Bacillus atrophaeus var. globigii, a historical biowarfare simulant.</title>
        <authorList>
            <person name="Gibbons H.S."/>
            <person name="Broomall S.M."/>
            <person name="McNew L.A."/>
            <person name="Daligault H."/>
            <person name="Chapman C."/>
            <person name="Bruce D."/>
            <person name="Karavis M."/>
            <person name="Krepps M."/>
            <person name="McGregor P.A."/>
            <person name="Hong C."/>
            <person name="Park K.H."/>
            <person name="Akmal A."/>
            <person name="Feldman A."/>
            <person name="Lin J.S."/>
            <person name="Chang W.E."/>
            <person name="Higgs B.W."/>
            <person name="Demirev P."/>
            <person name="Lindquist J."/>
            <person name="Liem A."/>
            <person name="Fochler E."/>
            <person name="Read T.D."/>
            <person name="Tapia R."/>
            <person name="Johnson S."/>
            <person name="Bishop-Lilly K.A."/>
            <person name="Detter C."/>
            <person name="Han C."/>
            <person name="Sozhamannan S."/>
            <person name="Rosenzweig C.N."/>
            <person name="Skowronski E.W."/>
        </authorList>
    </citation>
    <scope>NUCLEOTIDE SEQUENCE [LARGE SCALE GENOMIC DNA]</scope>
    <source>
        <strain evidence="1 2">GYP-17</strain>
    </source>
</reference>
<name>A0A432WEW9_9GAMM</name>
<dbReference type="PANTHER" id="PTHR36507:SF1">
    <property type="entry name" value="BLL1555 PROTEIN"/>
    <property type="match status" value="1"/>
</dbReference>
<dbReference type="InterPro" id="IPR052721">
    <property type="entry name" value="ET_Amicyanin"/>
</dbReference>
<dbReference type="EMBL" id="PIPM01000008">
    <property type="protein sequence ID" value="RUO31370.1"/>
    <property type="molecule type" value="Genomic_DNA"/>
</dbReference>
<keyword evidence="2" id="KW-1185">Reference proteome</keyword>
<dbReference type="OrthoDB" id="9772097at2"/>
<dbReference type="PANTHER" id="PTHR36507">
    <property type="entry name" value="BLL1555 PROTEIN"/>
    <property type="match status" value="1"/>
</dbReference>
<dbReference type="RefSeq" id="WP_126777189.1">
    <property type="nucleotide sequence ID" value="NZ_PIPM01000008.1"/>
</dbReference>
<accession>A0A432WEW9</accession>
<evidence type="ECO:0008006" key="3">
    <source>
        <dbReference type="Google" id="ProtNLM"/>
    </source>
</evidence>
<gene>
    <name evidence="1" type="ORF">CWE11_08475</name>
</gene>
<sequence length="211" mass="23598">MLGLCLASSLSALASSMRVTDGNGDALPDVVIFGISEQADVSADTGEASQIHIMDQIERQFSPQLLVIRPGDSVTFPNSDSIRHHVYSFSEVRPFEFQLFARGEAPKIDFPEVGFVTVGCNIHDDMIGHIIVSDVGQTYRSIENGRVEGITLQPQLAWYFWHPWMSAAGYGPLLVAEHLEDDVLTVPVTRPPEREASRLEQRFRRRLQHDH</sequence>
<protein>
    <recommendedName>
        <fullName evidence="3">Methylamine utilization protein</fullName>
    </recommendedName>
</protein>
<dbReference type="Proteomes" id="UP000288405">
    <property type="component" value="Unassembled WGS sequence"/>
</dbReference>